<dbReference type="SUPFAM" id="SSF52096">
    <property type="entry name" value="ClpP/crotonase"/>
    <property type="match status" value="1"/>
</dbReference>
<feature type="signal peptide" evidence="5">
    <location>
        <begin position="1"/>
        <end position="24"/>
    </location>
</feature>
<dbReference type="GO" id="GO:0004252">
    <property type="term" value="F:serine-type endopeptidase activity"/>
    <property type="evidence" value="ECO:0007669"/>
    <property type="project" value="UniProtKB-EC"/>
</dbReference>
<dbReference type="PANTHER" id="PTHR32060:SF22">
    <property type="entry name" value="CARBOXYL-TERMINAL-PROCESSING PEPTIDASE 3, CHLOROPLASTIC"/>
    <property type="match status" value="1"/>
</dbReference>
<evidence type="ECO:0000256" key="5">
    <source>
        <dbReference type="SAM" id="SignalP"/>
    </source>
</evidence>
<dbReference type="RefSeq" id="WP_309730448.1">
    <property type="nucleotide sequence ID" value="NZ_JAVDQA010000011.1"/>
</dbReference>
<feature type="domain" description="PDZ" evidence="6">
    <location>
        <begin position="237"/>
        <end position="325"/>
    </location>
</feature>
<organism evidence="7 8">
    <name type="scientific">Mesonia maritima</name>
    <dbReference type="NCBI Taxonomy" id="1793873"/>
    <lineage>
        <taxon>Bacteria</taxon>
        <taxon>Pseudomonadati</taxon>
        <taxon>Bacteroidota</taxon>
        <taxon>Flavobacteriia</taxon>
        <taxon>Flavobacteriales</taxon>
        <taxon>Flavobacteriaceae</taxon>
        <taxon>Mesonia</taxon>
    </lineage>
</organism>
<gene>
    <name evidence="7" type="ORF">GGR31_002821</name>
</gene>
<evidence type="ECO:0000256" key="1">
    <source>
        <dbReference type="ARBA" id="ARBA00009179"/>
    </source>
</evidence>
<dbReference type="InterPro" id="IPR040573">
    <property type="entry name" value="TSP_N"/>
</dbReference>
<dbReference type="GO" id="GO:0006508">
    <property type="term" value="P:proteolysis"/>
    <property type="evidence" value="ECO:0007669"/>
    <property type="project" value="UniProtKB-KW"/>
</dbReference>
<dbReference type="SMART" id="SM00245">
    <property type="entry name" value="TSPc"/>
    <property type="match status" value="1"/>
</dbReference>
<dbReference type="PANTHER" id="PTHR32060">
    <property type="entry name" value="TAIL-SPECIFIC PROTEASE"/>
    <property type="match status" value="1"/>
</dbReference>
<dbReference type="Pfam" id="PF03572">
    <property type="entry name" value="Peptidase_S41"/>
    <property type="match status" value="1"/>
</dbReference>
<dbReference type="Pfam" id="PF17804">
    <property type="entry name" value="TSP_NTD"/>
    <property type="match status" value="1"/>
</dbReference>
<comment type="similarity">
    <text evidence="1">Belongs to the peptidase S41A family.</text>
</comment>
<dbReference type="Pfam" id="PF11818">
    <property type="entry name" value="DUF3340"/>
    <property type="match status" value="1"/>
</dbReference>
<dbReference type="InterPro" id="IPR005151">
    <property type="entry name" value="Tail-specific_protease"/>
</dbReference>
<comment type="caution">
    <text evidence="7">The sequence shown here is derived from an EMBL/GenBank/DDBJ whole genome shotgun (WGS) entry which is preliminary data.</text>
</comment>
<keyword evidence="2 7" id="KW-0645">Protease</keyword>
<dbReference type="InterPro" id="IPR029045">
    <property type="entry name" value="ClpP/crotonase-like_dom_sf"/>
</dbReference>
<keyword evidence="3 7" id="KW-0378">Hydrolase</keyword>
<dbReference type="InterPro" id="IPR004447">
    <property type="entry name" value="Peptidase_S41A"/>
</dbReference>
<keyword evidence="4" id="KW-0720">Serine protease</keyword>
<evidence type="ECO:0000256" key="2">
    <source>
        <dbReference type="ARBA" id="ARBA00022670"/>
    </source>
</evidence>
<dbReference type="InterPro" id="IPR020992">
    <property type="entry name" value="Tail_Prtase_C"/>
</dbReference>
<keyword evidence="8" id="KW-1185">Reference proteome</keyword>
<dbReference type="PROSITE" id="PS50106">
    <property type="entry name" value="PDZ"/>
    <property type="match status" value="1"/>
</dbReference>
<dbReference type="EMBL" id="JAVDQA010000011">
    <property type="protein sequence ID" value="MDR6302142.1"/>
    <property type="molecule type" value="Genomic_DNA"/>
</dbReference>
<reference evidence="7 8" key="1">
    <citation type="submission" date="2023-07" db="EMBL/GenBank/DDBJ databases">
        <title>Genomic Encyclopedia of Type Strains, Phase IV (KMG-IV): sequencing the most valuable type-strain genomes for metagenomic binning, comparative biology and taxonomic classification.</title>
        <authorList>
            <person name="Goeker M."/>
        </authorList>
    </citation>
    <scope>NUCLEOTIDE SEQUENCE [LARGE SCALE GENOMIC DNA]</scope>
    <source>
        <strain evidence="7 8">DSM 102814</strain>
    </source>
</reference>
<sequence>MVKKLHFFLFLNIFLLSFSFTIQAQTRFCKRVAAVQNIVERSHYQPKPLTDSLSSSVFKLFIKNLDPDAEFFTQENYSIFKEDRFQLDDNIKNHDCDFIEKYNVELLKQIFFVKNFLNDFNTEKFQYNNAEKITLNPEAVPFSIENNIALKEYWRKKIKKEILDEIVEQDTILSSIQKNFNRLEKEIKPKIIAKNLCLLNEISLKDGNVKEFAKNSFLNALLKYQDPHSSFFSNSEKVGFERSISSNQESFGFSTEKNDSGEIVVRYISPGSPAFKHADFEVNDIIKSLESNGDVLKTYCVSDEDIQDFTRAEDHKTILFTLKKKNGRIQQVKLTRTLQKVEENSITGFIVEKDKKFGYIKLPSFYTDLESPNGLGVANDVAKQLYKLQQENIEGLILDLRFNGGGAMKEATDLSGMFINKGPLSILKYNNGETFTIKDANRGSLFTKPMVVLVNHFSASASEFFSAAMQDYNRALIVGTPTHGKASAQVILPLDETDQDLGFVKLTVEKFYRSTGRSHQGIGVQPDILLPSLYDGLKTSEKFQDFALKADSAKITLKPRPLPTIPIQHLKRLSEERVANNKGFHLLKQTNKNLVKAYFDTSEEILTPIENYNRTQEYKDLWKPYTNFKNEFKTNFTTKNTNSTTEVLSYSPDYKTMNEQVIEEISSEIYIEEAYNILTDYINLQNH</sequence>
<proteinExistence type="inferred from homology"/>
<evidence type="ECO:0000256" key="4">
    <source>
        <dbReference type="ARBA" id="ARBA00022825"/>
    </source>
</evidence>
<dbReference type="Gene3D" id="3.90.226.10">
    <property type="entry name" value="2-enoyl-CoA Hydratase, Chain A, domain 1"/>
    <property type="match status" value="1"/>
</dbReference>
<evidence type="ECO:0000256" key="3">
    <source>
        <dbReference type="ARBA" id="ARBA00022801"/>
    </source>
</evidence>
<accession>A0ABU1KAT0</accession>
<protein>
    <submittedName>
        <fullName evidence="7">Carboxyl-terminal processing protease</fullName>
        <ecNumber evidence="7">3.4.21.102</ecNumber>
    </submittedName>
</protein>
<evidence type="ECO:0000313" key="7">
    <source>
        <dbReference type="EMBL" id="MDR6302142.1"/>
    </source>
</evidence>
<keyword evidence="5" id="KW-0732">Signal</keyword>
<evidence type="ECO:0000259" key="6">
    <source>
        <dbReference type="PROSITE" id="PS50106"/>
    </source>
</evidence>
<dbReference type="CDD" id="cd07560">
    <property type="entry name" value="Peptidase_S41_CPP"/>
    <property type="match status" value="1"/>
</dbReference>
<feature type="chain" id="PRO_5047454302" evidence="5">
    <location>
        <begin position="25"/>
        <end position="687"/>
    </location>
</feature>
<dbReference type="InterPro" id="IPR001478">
    <property type="entry name" value="PDZ"/>
</dbReference>
<dbReference type="InterPro" id="IPR036034">
    <property type="entry name" value="PDZ_sf"/>
</dbReference>
<evidence type="ECO:0000313" key="8">
    <source>
        <dbReference type="Proteomes" id="UP001257659"/>
    </source>
</evidence>
<name>A0ABU1KAT0_9FLAO</name>
<dbReference type="EC" id="3.4.21.102" evidence="7"/>
<dbReference type="Proteomes" id="UP001257659">
    <property type="component" value="Unassembled WGS sequence"/>
</dbReference>
<dbReference type="Gene3D" id="2.30.42.10">
    <property type="match status" value="1"/>
</dbReference>